<dbReference type="Pfam" id="PF01928">
    <property type="entry name" value="CYTH"/>
    <property type="match status" value="1"/>
</dbReference>
<dbReference type="SUPFAM" id="SSF55154">
    <property type="entry name" value="CYTH-like phosphatases"/>
    <property type="match status" value="1"/>
</dbReference>
<dbReference type="Gene3D" id="2.40.320.10">
    <property type="entry name" value="Hypothetical Protein Pfu-838710-001"/>
    <property type="match status" value="1"/>
</dbReference>
<reference evidence="3 4" key="1">
    <citation type="submission" date="2019-03" db="EMBL/GenBank/DDBJ databases">
        <title>Genomic Encyclopedia of Type Strains, Phase IV (KMG-IV): sequencing the most valuable type-strain genomes for metagenomic binning, comparative biology and taxonomic classification.</title>
        <authorList>
            <person name="Goeker M."/>
        </authorList>
    </citation>
    <scope>NUCLEOTIDE SEQUENCE [LARGE SCALE GENOMIC DNA]</scope>
    <source>
        <strain evidence="3 4">DSM 21944</strain>
    </source>
</reference>
<evidence type="ECO:0000259" key="2">
    <source>
        <dbReference type="PROSITE" id="PS51707"/>
    </source>
</evidence>
<dbReference type="CDD" id="cd07891">
    <property type="entry name" value="CYTH-like_CthTTM-like_1"/>
    <property type="match status" value="1"/>
</dbReference>
<feature type="active site" description="Proton acceptor" evidence="1">
    <location>
        <position position="30"/>
    </location>
</feature>
<dbReference type="OrthoDB" id="9805588at2"/>
<gene>
    <name evidence="3" type="ORF">EDC25_101215</name>
</gene>
<dbReference type="PANTHER" id="PTHR40114">
    <property type="entry name" value="SLR0698 PROTEIN"/>
    <property type="match status" value="1"/>
</dbReference>
<dbReference type="InterPro" id="IPR012042">
    <property type="entry name" value="NeuTTM/CthTTM-like"/>
</dbReference>
<sequence>MALEIERKFLLANGRWRDRVSRSTRIAQGYLGGDACSVRVRIEDKQGSLNIKSKQLGVVRQEFEYGIPLQDAEALLELACGQVLRKLRHYIEMEGHVWEIDEFEGANAGLVVAEIELEAVDASFPRPDWLGEEVTDDALYYNVNLMREPYSRWSRAPC</sequence>
<comment type="caution">
    <text evidence="3">The sequence shown here is derived from an EMBL/GenBank/DDBJ whole genome shotgun (WGS) entry which is preliminary data.</text>
</comment>
<protein>
    <submittedName>
        <fullName evidence="3">Adenylate cyclase</fullName>
    </submittedName>
</protein>
<evidence type="ECO:0000313" key="4">
    <source>
        <dbReference type="Proteomes" id="UP000294599"/>
    </source>
</evidence>
<dbReference type="SMART" id="SM01118">
    <property type="entry name" value="CYTH"/>
    <property type="match status" value="1"/>
</dbReference>
<dbReference type="PIRSF" id="PIRSF016487">
    <property type="entry name" value="CYTH_UCP016487"/>
    <property type="match status" value="1"/>
</dbReference>
<dbReference type="InterPro" id="IPR033469">
    <property type="entry name" value="CYTH-like_dom_sf"/>
</dbReference>
<dbReference type="AlphaFoldDB" id="A0A4S3L080"/>
<name>A0A4S3L080_9GAMM</name>
<dbReference type="EMBL" id="SMAF01000001">
    <property type="protein sequence ID" value="TCT01348.1"/>
    <property type="molecule type" value="Genomic_DNA"/>
</dbReference>
<proteinExistence type="predicted"/>
<dbReference type="Proteomes" id="UP000294599">
    <property type="component" value="Unassembled WGS sequence"/>
</dbReference>
<dbReference type="PROSITE" id="PS51707">
    <property type="entry name" value="CYTH"/>
    <property type="match status" value="1"/>
</dbReference>
<evidence type="ECO:0000313" key="3">
    <source>
        <dbReference type="EMBL" id="TCT01348.1"/>
    </source>
</evidence>
<dbReference type="PANTHER" id="PTHR40114:SF1">
    <property type="entry name" value="SLR0698 PROTEIN"/>
    <property type="match status" value="1"/>
</dbReference>
<feature type="domain" description="CYTH" evidence="2">
    <location>
        <begin position="2"/>
        <end position="147"/>
    </location>
</feature>
<evidence type="ECO:0000256" key="1">
    <source>
        <dbReference type="PIRSR" id="PIRSR016487-1"/>
    </source>
</evidence>
<dbReference type="RefSeq" id="WP_123520698.1">
    <property type="nucleotide sequence ID" value="NZ_JBHLWF010000005.1"/>
</dbReference>
<dbReference type="InterPro" id="IPR023577">
    <property type="entry name" value="CYTH_domain"/>
</dbReference>
<accession>A0A4S3L080</accession>
<keyword evidence="4" id="KW-1185">Reference proteome</keyword>
<organism evidence="3 4">
    <name type="scientific">Pseudofulvimonas gallinarii</name>
    <dbReference type="NCBI Taxonomy" id="634155"/>
    <lineage>
        <taxon>Bacteria</taxon>
        <taxon>Pseudomonadati</taxon>
        <taxon>Pseudomonadota</taxon>
        <taxon>Gammaproteobacteria</taxon>
        <taxon>Lysobacterales</taxon>
        <taxon>Rhodanobacteraceae</taxon>
        <taxon>Pseudofulvimonas</taxon>
    </lineage>
</organism>